<keyword evidence="2" id="KW-0732">Signal</keyword>
<dbReference type="AlphaFoldDB" id="A0A5C5YU42"/>
<dbReference type="InterPro" id="IPR001139">
    <property type="entry name" value="Glyco_hydro_30"/>
</dbReference>
<keyword evidence="7" id="KW-0119">Carbohydrate metabolism</keyword>
<keyword evidence="7" id="KW-0858">Xylan degradation</keyword>
<gene>
    <name evidence="7" type="primary">xynC_2</name>
    <name evidence="7" type="ORF">Pla123a_12800</name>
</gene>
<dbReference type="InterPro" id="IPR017853">
    <property type="entry name" value="GH"/>
</dbReference>
<keyword evidence="4 7" id="KW-0326">Glycosidase</keyword>
<reference evidence="7 8" key="1">
    <citation type="submission" date="2019-02" db="EMBL/GenBank/DDBJ databases">
        <title>Deep-cultivation of Planctomycetes and their phenomic and genomic characterization uncovers novel biology.</title>
        <authorList>
            <person name="Wiegand S."/>
            <person name="Jogler M."/>
            <person name="Boedeker C."/>
            <person name="Pinto D."/>
            <person name="Vollmers J."/>
            <person name="Rivas-Marin E."/>
            <person name="Kohn T."/>
            <person name="Peeters S.H."/>
            <person name="Heuer A."/>
            <person name="Rast P."/>
            <person name="Oberbeckmann S."/>
            <person name="Bunk B."/>
            <person name="Jeske O."/>
            <person name="Meyerdierks A."/>
            <person name="Storesund J.E."/>
            <person name="Kallscheuer N."/>
            <person name="Luecker S."/>
            <person name="Lage O.M."/>
            <person name="Pohl T."/>
            <person name="Merkel B.J."/>
            <person name="Hornburger P."/>
            <person name="Mueller R.-W."/>
            <person name="Bruemmer F."/>
            <person name="Labrenz M."/>
            <person name="Spormann A.M."/>
            <person name="Op Den Camp H."/>
            <person name="Overmann J."/>
            <person name="Amann R."/>
            <person name="Jetten M.S.M."/>
            <person name="Mascher T."/>
            <person name="Medema M.H."/>
            <person name="Devos D.P."/>
            <person name="Kaster A.-K."/>
            <person name="Ovreas L."/>
            <person name="Rohde M."/>
            <person name="Galperin M.Y."/>
            <person name="Jogler C."/>
        </authorList>
    </citation>
    <scope>NUCLEOTIDE SEQUENCE [LARGE SCALE GENOMIC DNA]</scope>
    <source>
        <strain evidence="7 8">Pla123a</strain>
    </source>
</reference>
<comment type="caution">
    <text evidence="7">The sequence shown here is derived from an EMBL/GenBank/DDBJ whole genome shotgun (WGS) entry which is preliminary data.</text>
</comment>
<protein>
    <submittedName>
        <fullName evidence="7">Glucuronoxylanase XynC</fullName>
        <ecNumber evidence="7">3.2.1.136</ecNumber>
    </submittedName>
</protein>
<dbReference type="PRINTS" id="PR00843">
    <property type="entry name" value="GLHYDRLASE30"/>
</dbReference>
<dbReference type="EMBL" id="SJPO01000002">
    <property type="protein sequence ID" value="TWT78488.1"/>
    <property type="molecule type" value="Genomic_DNA"/>
</dbReference>
<keyword evidence="8" id="KW-1185">Reference proteome</keyword>
<name>A0A5C5YU42_9BACT</name>
<evidence type="ECO:0000313" key="7">
    <source>
        <dbReference type="EMBL" id="TWT78488.1"/>
    </source>
</evidence>
<feature type="domain" description="Glycosyl hydrolase family 30 TIM-barrel" evidence="5">
    <location>
        <begin position="227"/>
        <end position="561"/>
    </location>
</feature>
<evidence type="ECO:0000259" key="6">
    <source>
        <dbReference type="Pfam" id="PF17189"/>
    </source>
</evidence>
<dbReference type="PANTHER" id="PTHR11069:SF23">
    <property type="entry name" value="LYSOSOMAL ACID GLUCOSYLCERAMIDASE"/>
    <property type="match status" value="1"/>
</dbReference>
<dbReference type="Proteomes" id="UP000318478">
    <property type="component" value="Unassembled WGS sequence"/>
</dbReference>
<dbReference type="EC" id="3.2.1.136" evidence="7"/>
<evidence type="ECO:0000256" key="3">
    <source>
        <dbReference type="ARBA" id="ARBA00022801"/>
    </source>
</evidence>
<feature type="domain" description="Glycosyl hydrolase family 30 beta sandwich" evidence="6">
    <location>
        <begin position="564"/>
        <end position="624"/>
    </location>
</feature>
<keyword evidence="3 4" id="KW-0378">Hydrolase</keyword>
<dbReference type="InterPro" id="IPR033453">
    <property type="entry name" value="Glyco_hydro_30_TIM-barrel"/>
</dbReference>
<dbReference type="GO" id="GO:0006680">
    <property type="term" value="P:glucosylceramide catabolic process"/>
    <property type="evidence" value="ECO:0007669"/>
    <property type="project" value="TreeGrafter"/>
</dbReference>
<accession>A0A5C5YU42</accession>
<evidence type="ECO:0000256" key="4">
    <source>
        <dbReference type="RuleBase" id="RU361188"/>
    </source>
</evidence>
<evidence type="ECO:0000259" key="5">
    <source>
        <dbReference type="Pfam" id="PF02055"/>
    </source>
</evidence>
<dbReference type="PANTHER" id="PTHR11069">
    <property type="entry name" value="GLUCOSYLCERAMIDASE"/>
    <property type="match status" value="1"/>
</dbReference>
<evidence type="ECO:0000256" key="1">
    <source>
        <dbReference type="ARBA" id="ARBA00005382"/>
    </source>
</evidence>
<keyword evidence="7" id="KW-0624">Polysaccharide degradation</keyword>
<dbReference type="Gene3D" id="2.60.40.1180">
    <property type="entry name" value="Golgi alpha-mannosidase II"/>
    <property type="match status" value="1"/>
</dbReference>
<dbReference type="Pfam" id="PF02055">
    <property type="entry name" value="Glyco_hydro_30"/>
    <property type="match status" value="1"/>
</dbReference>
<dbReference type="InterPro" id="IPR033452">
    <property type="entry name" value="GH30_C"/>
</dbReference>
<dbReference type="GO" id="GO:0004348">
    <property type="term" value="F:glucosylceramidase activity"/>
    <property type="evidence" value="ECO:0007669"/>
    <property type="project" value="InterPro"/>
</dbReference>
<dbReference type="InterPro" id="IPR013780">
    <property type="entry name" value="Glyco_hydro_b"/>
</dbReference>
<evidence type="ECO:0000256" key="2">
    <source>
        <dbReference type="ARBA" id="ARBA00022729"/>
    </source>
</evidence>
<proteinExistence type="inferred from homology"/>
<dbReference type="GO" id="GO:0033940">
    <property type="term" value="F:glucuronoarabinoxylan endo-1,4-beta-xylanase activity"/>
    <property type="evidence" value="ECO:0007669"/>
    <property type="project" value="UniProtKB-EC"/>
</dbReference>
<dbReference type="GO" id="GO:0045493">
    <property type="term" value="P:xylan catabolic process"/>
    <property type="evidence" value="ECO:0007669"/>
    <property type="project" value="UniProtKB-KW"/>
</dbReference>
<dbReference type="SUPFAM" id="SSF51445">
    <property type="entry name" value="(Trans)glycosidases"/>
    <property type="match status" value="1"/>
</dbReference>
<dbReference type="Gene3D" id="3.20.20.80">
    <property type="entry name" value="Glycosidases"/>
    <property type="match status" value="1"/>
</dbReference>
<evidence type="ECO:0000313" key="8">
    <source>
        <dbReference type="Proteomes" id="UP000318478"/>
    </source>
</evidence>
<dbReference type="RefSeq" id="WP_197527733.1">
    <property type="nucleotide sequence ID" value="NZ_SJPO01000002.1"/>
</dbReference>
<dbReference type="Pfam" id="PF17189">
    <property type="entry name" value="Glyco_hydro_30C"/>
    <property type="match status" value="1"/>
</dbReference>
<comment type="similarity">
    <text evidence="1 4">Belongs to the glycosyl hydrolase 30 family.</text>
</comment>
<sequence>MTGICSRRNTRPAAWLLGAFAPLVWLSLASAESRTGDARDDAEVTIVLSGYTAELAGPPIRHERERLTHWHSAESVAAWTVWVDRPCKLEVQVEMAAQAPFAGSPYVVSVGDASFNGAMQDTGAWDRFSVISLGSAEVPAGEHVVRLQPSELANGVFGNIRSVRLTGKGLRPGHNVKPDTSGPIKVITTAQLRGSRLRECDSLSPLTEAAPNSTTIAVNTSESFQTIEGFGGAFTESAGIVFAQLSPARQEELLRAYFDGETGHGYTLCRTHINSCDFSVGNYSYDEVEGDVDLEHFSIDHDRERLIPLIKAAQRASRGRGFKLLASPWSPPAWMKTNGEMTGGGKLKPEYRDAWARYYCRYIEEYAREGIEIWGLTVQNEPAAVQRWESCIYTAEEERDFVRDFLGPALHSADLANIRLIVWDHNRDLLFDRAKTVYDDPEAAQYVWGAGFHWYVSDEHHHAQMLTDFYPDKKLLFTEGCFEGTEDVGDWTAGERYARSVINDLNSGASGWIDWNLLLNMGGGPNHVGNYCSAPIMADVESDRLLYNSSYYYLGHFSRFIRPGARRVLSANTGRELLSTAFRNEDGSVVVVVLNEQEFPVRYTLAMDGLLTQTLSPERSITTLVIPAGG</sequence>
<organism evidence="7 8">
    <name type="scientific">Posidoniimonas polymericola</name>
    <dbReference type="NCBI Taxonomy" id="2528002"/>
    <lineage>
        <taxon>Bacteria</taxon>
        <taxon>Pseudomonadati</taxon>
        <taxon>Planctomycetota</taxon>
        <taxon>Planctomycetia</taxon>
        <taxon>Pirellulales</taxon>
        <taxon>Lacipirellulaceae</taxon>
        <taxon>Posidoniimonas</taxon>
    </lineage>
</organism>
<dbReference type="GO" id="GO:0016020">
    <property type="term" value="C:membrane"/>
    <property type="evidence" value="ECO:0007669"/>
    <property type="project" value="GOC"/>
</dbReference>